<name>A0A918LFY5_STRGD</name>
<dbReference type="InterPro" id="IPR051788">
    <property type="entry name" value="MFS_Transporter"/>
</dbReference>
<evidence type="ECO:0000256" key="5">
    <source>
        <dbReference type="SAM" id="MobiDB-lite"/>
    </source>
</evidence>
<dbReference type="InterPro" id="IPR011701">
    <property type="entry name" value="MFS"/>
</dbReference>
<dbReference type="Proteomes" id="UP000653493">
    <property type="component" value="Unassembled WGS sequence"/>
</dbReference>
<evidence type="ECO:0000256" key="1">
    <source>
        <dbReference type="ARBA" id="ARBA00004141"/>
    </source>
</evidence>
<feature type="transmembrane region" description="Helical" evidence="6">
    <location>
        <begin position="263"/>
        <end position="286"/>
    </location>
</feature>
<feature type="transmembrane region" description="Helical" evidence="6">
    <location>
        <begin position="387"/>
        <end position="405"/>
    </location>
</feature>
<feature type="transmembrane region" description="Helical" evidence="6">
    <location>
        <begin position="354"/>
        <end position="375"/>
    </location>
</feature>
<gene>
    <name evidence="7" type="ORF">GCM10010238_33900</name>
</gene>
<feature type="transmembrane region" description="Helical" evidence="6">
    <location>
        <begin position="329"/>
        <end position="348"/>
    </location>
</feature>
<comment type="caution">
    <text evidence="7">The sequence shown here is derived from an EMBL/GenBank/DDBJ whole genome shotgun (WGS) entry which is preliminary data.</text>
</comment>
<proteinExistence type="predicted"/>
<evidence type="ECO:0000256" key="3">
    <source>
        <dbReference type="ARBA" id="ARBA00022989"/>
    </source>
</evidence>
<dbReference type="PANTHER" id="PTHR23514:SF13">
    <property type="entry name" value="INNER MEMBRANE PROTEIN YBJJ"/>
    <property type="match status" value="1"/>
</dbReference>
<feature type="transmembrane region" description="Helical" evidence="6">
    <location>
        <begin position="41"/>
        <end position="59"/>
    </location>
</feature>
<accession>A0A918LFY5</accession>
<sequence length="447" mass="43888">MDARRPRVALTLVFLTGGVLFGTWAARIPAVKDRTGVSGAGLGWCLWAMAAGALSAKWAAGRLVTRYGSRAVCRTGVLLACPAVIPMAVADGPYSLAAALTAFGMVLGVTDVAMNAQALVLGRQAGRSAMSSLHAAYSVGGLTGAATGAWFAARGIAPAAHFTLVAAALVTANAVCGSRLPPSEPAPAGRVSRTGSGAPVPSVPSAPSVPPVPSAPCGAPTAPSGERASAATAPATGTGTGTGTHPPVPAAESAGAARDRMALAVLALACLCGLAAEGATADWAAVHLHEDLGRSSGFAALGYAVYCVAMAVARLCGDRVTARWGGPRSAAYGAAAGAVLFGAALATGQATVTLAGFAALGAGLSLVVPTAIETAGRLRGHRPARDVAVVTAIGGLGFLAGPPVIGSLAQVWGLPAALTLVPLLTLAAAGLLYAPAAHPPTRPRRHT</sequence>
<dbReference type="EMBL" id="BMSL01000008">
    <property type="protein sequence ID" value="GGS41556.1"/>
    <property type="molecule type" value="Genomic_DNA"/>
</dbReference>
<keyword evidence="3 6" id="KW-1133">Transmembrane helix</keyword>
<evidence type="ECO:0000313" key="7">
    <source>
        <dbReference type="EMBL" id="GGS41556.1"/>
    </source>
</evidence>
<feature type="compositionally biased region" description="Pro residues" evidence="5">
    <location>
        <begin position="201"/>
        <end position="214"/>
    </location>
</feature>
<comment type="subcellular location">
    <subcellularLocation>
        <location evidence="1">Membrane</location>
        <topology evidence="1">Multi-pass membrane protein</topology>
    </subcellularLocation>
</comment>
<evidence type="ECO:0000256" key="6">
    <source>
        <dbReference type="SAM" id="Phobius"/>
    </source>
</evidence>
<evidence type="ECO:0000256" key="4">
    <source>
        <dbReference type="ARBA" id="ARBA00023136"/>
    </source>
</evidence>
<keyword evidence="4 6" id="KW-0472">Membrane</keyword>
<protein>
    <submittedName>
        <fullName evidence="7">MFS transporter</fullName>
    </submittedName>
</protein>
<feature type="region of interest" description="Disordered" evidence="5">
    <location>
        <begin position="183"/>
        <end position="253"/>
    </location>
</feature>
<feature type="transmembrane region" description="Helical" evidence="6">
    <location>
        <begin position="71"/>
        <end position="90"/>
    </location>
</feature>
<keyword evidence="8" id="KW-1185">Reference proteome</keyword>
<dbReference type="SUPFAM" id="SSF103473">
    <property type="entry name" value="MFS general substrate transporter"/>
    <property type="match status" value="1"/>
</dbReference>
<dbReference type="InterPro" id="IPR036259">
    <property type="entry name" value="MFS_trans_sf"/>
</dbReference>
<feature type="transmembrane region" description="Helical" evidence="6">
    <location>
        <begin position="411"/>
        <end position="434"/>
    </location>
</feature>
<dbReference type="CDD" id="cd17393">
    <property type="entry name" value="MFS_MosC_like"/>
    <property type="match status" value="1"/>
</dbReference>
<keyword evidence="2 6" id="KW-0812">Transmembrane</keyword>
<organism evidence="7 8">
    <name type="scientific">Streptomyces griseoviridis</name>
    <dbReference type="NCBI Taxonomy" id="45398"/>
    <lineage>
        <taxon>Bacteria</taxon>
        <taxon>Bacillati</taxon>
        <taxon>Actinomycetota</taxon>
        <taxon>Actinomycetes</taxon>
        <taxon>Kitasatosporales</taxon>
        <taxon>Streptomycetaceae</taxon>
        <taxon>Streptomyces</taxon>
    </lineage>
</organism>
<feature type="transmembrane region" description="Helical" evidence="6">
    <location>
        <begin position="298"/>
        <end position="317"/>
    </location>
</feature>
<dbReference type="PANTHER" id="PTHR23514">
    <property type="entry name" value="BYPASS OF STOP CODON PROTEIN 6"/>
    <property type="match status" value="1"/>
</dbReference>
<feature type="transmembrane region" description="Helical" evidence="6">
    <location>
        <begin position="96"/>
        <end position="121"/>
    </location>
</feature>
<dbReference type="Pfam" id="PF07690">
    <property type="entry name" value="MFS_1"/>
    <property type="match status" value="1"/>
</dbReference>
<reference evidence="7" key="1">
    <citation type="journal article" date="2014" name="Int. J. Syst. Evol. Microbiol.">
        <title>Complete genome sequence of Corynebacterium casei LMG S-19264T (=DSM 44701T), isolated from a smear-ripened cheese.</title>
        <authorList>
            <consortium name="US DOE Joint Genome Institute (JGI-PGF)"/>
            <person name="Walter F."/>
            <person name="Albersmeier A."/>
            <person name="Kalinowski J."/>
            <person name="Ruckert C."/>
        </authorList>
    </citation>
    <scope>NUCLEOTIDE SEQUENCE</scope>
    <source>
        <strain evidence="7">JCM 4234</strain>
    </source>
</reference>
<dbReference type="AlphaFoldDB" id="A0A918LFY5"/>
<dbReference type="GO" id="GO:0022857">
    <property type="term" value="F:transmembrane transporter activity"/>
    <property type="evidence" value="ECO:0007669"/>
    <property type="project" value="InterPro"/>
</dbReference>
<reference evidence="7" key="2">
    <citation type="submission" date="2020-09" db="EMBL/GenBank/DDBJ databases">
        <authorList>
            <person name="Sun Q."/>
            <person name="Ohkuma M."/>
        </authorList>
    </citation>
    <scope>NUCLEOTIDE SEQUENCE</scope>
    <source>
        <strain evidence="7">JCM 4234</strain>
    </source>
</reference>
<evidence type="ECO:0000313" key="8">
    <source>
        <dbReference type="Proteomes" id="UP000653493"/>
    </source>
</evidence>
<dbReference type="Gene3D" id="1.20.1250.20">
    <property type="entry name" value="MFS general substrate transporter like domains"/>
    <property type="match status" value="2"/>
</dbReference>
<evidence type="ECO:0000256" key="2">
    <source>
        <dbReference type="ARBA" id="ARBA00022692"/>
    </source>
</evidence>
<dbReference type="GO" id="GO:0016020">
    <property type="term" value="C:membrane"/>
    <property type="evidence" value="ECO:0007669"/>
    <property type="project" value="UniProtKB-SubCell"/>
</dbReference>